<evidence type="ECO:0000256" key="1">
    <source>
        <dbReference type="SAM" id="MobiDB-lite"/>
    </source>
</evidence>
<dbReference type="AlphaFoldDB" id="X0ZJL2"/>
<gene>
    <name evidence="2" type="ORF">S01H1_85228</name>
</gene>
<reference evidence="2" key="1">
    <citation type="journal article" date="2014" name="Front. Microbiol.">
        <title>High frequency of phylogenetically diverse reductive dehalogenase-homologous genes in deep subseafloor sedimentary metagenomes.</title>
        <authorList>
            <person name="Kawai M."/>
            <person name="Futagami T."/>
            <person name="Toyoda A."/>
            <person name="Takaki Y."/>
            <person name="Nishi S."/>
            <person name="Hori S."/>
            <person name="Arai W."/>
            <person name="Tsubouchi T."/>
            <person name="Morono Y."/>
            <person name="Uchiyama I."/>
            <person name="Ito T."/>
            <person name="Fujiyama A."/>
            <person name="Inagaki F."/>
            <person name="Takami H."/>
        </authorList>
    </citation>
    <scope>NUCLEOTIDE SEQUENCE</scope>
    <source>
        <strain evidence="2">Expedition CK06-06</strain>
    </source>
</reference>
<feature type="compositionally biased region" description="Polar residues" evidence="1">
    <location>
        <begin position="1"/>
        <end position="10"/>
    </location>
</feature>
<accession>X0ZJL2</accession>
<comment type="caution">
    <text evidence="2">The sequence shown here is derived from an EMBL/GenBank/DDBJ whole genome shotgun (WGS) entry which is preliminary data.</text>
</comment>
<name>X0ZJL2_9ZZZZ</name>
<feature type="region of interest" description="Disordered" evidence="1">
    <location>
        <begin position="1"/>
        <end position="37"/>
    </location>
</feature>
<feature type="non-terminal residue" evidence="2">
    <location>
        <position position="1"/>
    </location>
</feature>
<organism evidence="2">
    <name type="scientific">marine sediment metagenome</name>
    <dbReference type="NCBI Taxonomy" id="412755"/>
    <lineage>
        <taxon>unclassified sequences</taxon>
        <taxon>metagenomes</taxon>
        <taxon>ecological metagenomes</taxon>
    </lineage>
</organism>
<proteinExistence type="predicted"/>
<sequence length="62" mass="6456">SAVAGSNQVTDAGYTPQRPRHRSQSLAQSAHLGKASGDEGGLRIIAIAQAITYPGTYANNIF</sequence>
<evidence type="ECO:0000313" key="2">
    <source>
        <dbReference type="EMBL" id="GAG48476.1"/>
    </source>
</evidence>
<dbReference type="EMBL" id="BARS01058444">
    <property type="protein sequence ID" value="GAG48476.1"/>
    <property type="molecule type" value="Genomic_DNA"/>
</dbReference>
<protein>
    <submittedName>
        <fullName evidence="2">Uncharacterized protein</fullName>
    </submittedName>
</protein>